<dbReference type="RefSeq" id="WP_079491142.1">
    <property type="nucleotide sequence ID" value="NZ_FUZT01000004.1"/>
</dbReference>
<gene>
    <name evidence="2" type="ORF">SAMN02194393_01903</name>
</gene>
<keyword evidence="1" id="KW-1133">Transmembrane helix</keyword>
<feature type="transmembrane region" description="Helical" evidence="1">
    <location>
        <begin position="332"/>
        <end position="350"/>
    </location>
</feature>
<feature type="transmembrane region" description="Helical" evidence="1">
    <location>
        <begin position="306"/>
        <end position="326"/>
    </location>
</feature>
<dbReference type="STRING" id="36842.SAMN02194393_01903"/>
<accession>A0A1T5KK70</accession>
<dbReference type="PANTHER" id="PTHR37814">
    <property type="entry name" value="CONSERVED MEMBRANE PROTEIN"/>
    <property type="match status" value="1"/>
</dbReference>
<name>A0A1T5KK70_9FIRM</name>
<feature type="transmembrane region" description="Helical" evidence="1">
    <location>
        <begin position="228"/>
        <end position="251"/>
    </location>
</feature>
<proteinExistence type="predicted"/>
<dbReference type="AlphaFoldDB" id="A0A1T5KK70"/>
<dbReference type="Proteomes" id="UP000190285">
    <property type="component" value="Unassembled WGS sequence"/>
</dbReference>
<keyword evidence="3" id="KW-1185">Reference proteome</keyword>
<feature type="transmembrane region" description="Helical" evidence="1">
    <location>
        <begin position="88"/>
        <end position="112"/>
    </location>
</feature>
<sequence>MSEKISYSRIITMAGAILAFSIGSGFATGQEVIQYITSYAYEGILVGLIFLAIFGYSNYAYAKAGNEKKFEKGSEVYRYFCGEKIGTIYDYFSVLFCYMSFIVMVGGAAATLQQQYEIPLVIGALILTILACITVVFGLETLVNILGKIGPVVVIICLIVGAVSFAKGISNLSMGVNLIKNKEIQIMKASNNWLLAGGSYGGFCMLWFGGFMAKLGAKNSMKELRRSVVLAAFLNTLAILVVGFALLANVSQVANAQIPNLILVENIFPPLAPVFSIIVFIAIYTTSVPLLWTASSRFALERSKKFTIITVALALLGYFIAMNIPFNRLINFVYVINGYAGIILLIFIISKNIKLKIESKNSLEVN</sequence>
<evidence type="ECO:0000256" key="1">
    <source>
        <dbReference type="SAM" id="Phobius"/>
    </source>
</evidence>
<organism evidence="2 3">
    <name type="scientific">Maledivibacter halophilus</name>
    <dbReference type="NCBI Taxonomy" id="36842"/>
    <lineage>
        <taxon>Bacteria</taxon>
        <taxon>Bacillati</taxon>
        <taxon>Bacillota</taxon>
        <taxon>Clostridia</taxon>
        <taxon>Peptostreptococcales</taxon>
        <taxon>Caminicellaceae</taxon>
        <taxon>Maledivibacter</taxon>
    </lineage>
</organism>
<dbReference type="OrthoDB" id="4424890at2"/>
<protein>
    <submittedName>
        <fullName evidence="2">Uncharacterized membrane protein YkvI</fullName>
    </submittedName>
</protein>
<dbReference type="EMBL" id="FUZT01000004">
    <property type="protein sequence ID" value="SKC64154.1"/>
    <property type="molecule type" value="Genomic_DNA"/>
</dbReference>
<feature type="transmembrane region" description="Helical" evidence="1">
    <location>
        <begin position="193"/>
        <end position="216"/>
    </location>
</feature>
<feature type="transmembrane region" description="Helical" evidence="1">
    <location>
        <begin position="118"/>
        <end position="139"/>
    </location>
</feature>
<feature type="transmembrane region" description="Helical" evidence="1">
    <location>
        <begin position="271"/>
        <end position="294"/>
    </location>
</feature>
<dbReference type="PANTHER" id="PTHR37814:SF1">
    <property type="entry name" value="MEMBRANE PROTEIN"/>
    <property type="match status" value="1"/>
</dbReference>
<feature type="transmembrane region" description="Helical" evidence="1">
    <location>
        <begin position="151"/>
        <end position="173"/>
    </location>
</feature>
<evidence type="ECO:0000313" key="2">
    <source>
        <dbReference type="EMBL" id="SKC64154.1"/>
    </source>
</evidence>
<evidence type="ECO:0000313" key="3">
    <source>
        <dbReference type="Proteomes" id="UP000190285"/>
    </source>
</evidence>
<dbReference type="InterPro" id="IPR038728">
    <property type="entry name" value="YkvI-like"/>
</dbReference>
<keyword evidence="1" id="KW-0472">Membrane</keyword>
<feature type="transmembrane region" description="Helical" evidence="1">
    <location>
        <begin position="39"/>
        <end position="62"/>
    </location>
</feature>
<keyword evidence="1" id="KW-0812">Transmembrane</keyword>
<reference evidence="2 3" key="1">
    <citation type="submission" date="2017-02" db="EMBL/GenBank/DDBJ databases">
        <authorList>
            <person name="Peterson S.W."/>
        </authorList>
    </citation>
    <scope>NUCLEOTIDE SEQUENCE [LARGE SCALE GENOMIC DNA]</scope>
    <source>
        <strain evidence="2 3">M1</strain>
    </source>
</reference>